<protein>
    <submittedName>
        <fullName evidence="2">C6 zinc finger domain-containing protein</fullName>
    </submittedName>
</protein>
<dbReference type="Pfam" id="PF11951">
    <property type="entry name" value="Fungal_trans_2"/>
    <property type="match status" value="1"/>
</dbReference>
<evidence type="ECO:0000313" key="3">
    <source>
        <dbReference type="Proteomes" id="UP000315783"/>
    </source>
</evidence>
<sequence>MLRSMTVNSIVGNSVCRIDKQLYSIYDFEDAELVNLFGATCFTPFPCPKVLFAEIAAINRLRIAAYSCKIGAMLPETNAVFERINSFNPETWKQTAEFEIPDTPEVVLVARIYQLAVSLYGILSLELEHVDASAPNWPDKTTTTAEIIMLMQKTLKSPKCLSVMTWPSAVAGVAVADGPEASRKLLFDILVRIDSDVLAYGIAAHTIERLQAFWLTKKTGWEDCWGDFYLLW</sequence>
<dbReference type="Proteomes" id="UP000315783">
    <property type="component" value="Unassembled WGS sequence"/>
</dbReference>
<reference evidence="2 3" key="1">
    <citation type="journal article" date="2019" name="Appl. Microbiol. Biotechnol.">
        <title>Genome sequence of Isaria javanica and comparative genome analysis insights into family S53 peptidase evolution in fungal entomopathogens.</title>
        <authorList>
            <person name="Lin R."/>
            <person name="Zhang X."/>
            <person name="Xin B."/>
            <person name="Zou M."/>
            <person name="Gao Y."/>
            <person name="Qin F."/>
            <person name="Hu Q."/>
            <person name="Xie B."/>
            <person name="Cheng X."/>
        </authorList>
    </citation>
    <scope>NUCLEOTIDE SEQUENCE [LARGE SCALE GENOMIC DNA]</scope>
    <source>
        <strain evidence="2 3">IJ1G</strain>
    </source>
</reference>
<dbReference type="OrthoDB" id="3598904at2759"/>
<gene>
    <name evidence="2" type="ORF">IF1G_10787</name>
</gene>
<keyword evidence="3" id="KW-1185">Reference proteome</keyword>
<dbReference type="AlphaFoldDB" id="A0A545UMD5"/>
<evidence type="ECO:0000256" key="1">
    <source>
        <dbReference type="ARBA" id="ARBA00023242"/>
    </source>
</evidence>
<dbReference type="EMBL" id="SPUK01000025">
    <property type="protein sequence ID" value="TQV90635.1"/>
    <property type="molecule type" value="Genomic_DNA"/>
</dbReference>
<dbReference type="InterPro" id="IPR021858">
    <property type="entry name" value="Fun_TF"/>
</dbReference>
<keyword evidence="1" id="KW-0539">Nucleus</keyword>
<comment type="caution">
    <text evidence="2">The sequence shown here is derived from an EMBL/GenBank/DDBJ whole genome shotgun (WGS) entry which is preliminary data.</text>
</comment>
<proteinExistence type="predicted"/>
<organism evidence="2 3">
    <name type="scientific">Cordyceps javanica</name>
    <dbReference type="NCBI Taxonomy" id="43265"/>
    <lineage>
        <taxon>Eukaryota</taxon>
        <taxon>Fungi</taxon>
        <taxon>Dikarya</taxon>
        <taxon>Ascomycota</taxon>
        <taxon>Pezizomycotina</taxon>
        <taxon>Sordariomycetes</taxon>
        <taxon>Hypocreomycetidae</taxon>
        <taxon>Hypocreales</taxon>
        <taxon>Cordycipitaceae</taxon>
        <taxon>Cordyceps</taxon>
    </lineage>
</organism>
<accession>A0A545UMD5</accession>
<name>A0A545UMD5_9HYPO</name>
<evidence type="ECO:0000313" key="2">
    <source>
        <dbReference type="EMBL" id="TQV90635.1"/>
    </source>
</evidence>